<dbReference type="Pfam" id="PF01965">
    <property type="entry name" value="DJ-1_PfpI"/>
    <property type="match status" value="1"/>
</dbReference>
<accession>A0A5B9MEN5</accession>
<dbReference type="GO" id="GO:0006508">
    <property type="term" value="P:proteolysis"/>
    <property type="evidence" value="ECO:0007669"/>
    <property type="project" value="UniProtKB-KW"/>
</dbReference>
<dbReference type="GO" id="GO:0016798">
    <property type="term" value="F:hydrolase activity, acting on glycosyl bonds"/>
    <property type="evidence" value="ECO:0007669"/>
    <property type="project" value="UniProtKB-KW"/>
</dbReference>
<keyword evidence="3" id="KW-0645">Protease</keyword>
<dbReference type="PROSITE" id="PS51276">
    <property type="entry name" value="PEPTIDASE_C56_PFPI"/>
    <property type="match status" value="1"/>
</dbReference>
<dbReference type="CDD" id="cd03134">
    <property type="entry name" value="GATase1_PfpI_like"/>
    <property type="match status" value="1"/>
</dbReference>
<name>A0A5B9MEN5_9BACT</name>
<reference evidence="3 4" key="1">
    <citation type="submission" date="2019-02" db="EMBL/GenBank/DDBJ databases">
        <title>Planctomycetal bacteria perform biofilm scaping via a novel small molecule.</title>
        <authorList>
            <person name="Jeske O."/>
            <person name="Boedeker C."/>
            <person name="Wiegand S."/>
            <person name="Breitling P."/>
            <person name="Kallscheuer N."/>
            <person name="Jogler M."/>
            <person name="Rohde M."/>
            <person name="Petersen J."/>
            <person name="Medema M.H."/>
            <person name="Surup F."/>
            <person name="Jogler C."/>
        </authorList>
    </citation>
    <scope>NUCLEOTIDE SEQUENCE [LARGE SCALE GENOMIC DNA]</scope>
    <source>
        <strain evidence="3 4">Mal15</strain>
    </source>
</reference>
<keyword evidence="3" id="KW-0326">Glycosidase</keyword>
<dbReference type="KEGG" id="smam:Mal15_33450"/>
<dbReference type="InterPro" id="IPR002818">
    <property type="entry name" value="DJ-1/PfpI"/>
</dbReference>
<dbReference type="SUPFAM" id="SSF52317">
    <property type="entry name" value="Class I glutamine amidotransferase-like"/>
    <property type="match status" value="1"/>
</dbReference>
<evidence type="ECO:0000256" key="1">
    <source>
        <dbReference type="ARBA" id="ARBA00008542"/>
    </source>
</evidence>
<dbReference type="Gene3D" id="3.40.50.880">
    <property type="match status" value="1"/>
</dbReference>
<gene>
    <name evidence="3" type="primary">yraA_2</name>
    <name evidence="3" type="ORF">Mal15_33450</name>
</gene>
<organism evidence="3 4">
    <name type="scientific">Stieleria maiorica</name>
    <dbReference type="NCBI Taxonomy" id="2795974"/>
    <lineage>
        <taxon>Bacteria</taxon>
        <taxon>Pseudomonadati</taxon>
        <taxon>Planctomycetota</taxon>
        <taxon>Planctomycetia</taxon>
        <taxon>Pirellulales</taxon>
        <taxon>Pirellulaceae</taxon>
        <taxon>Stieleria</taxon>
    </lineage>
</organism>
<evidence type="ECO:0000313" key="4">
    <source>
        <dbReference type="Proteomes" id="UP000321353"/>
    </source>
</evidence>
<dbReference type="PANTHER" id="PTHR42733:SF12">
    <property type="entry name" value="PROTEINASE"/>
    <property type="match status" value="1"/>
</dbReference>
<dbReference type="AlphaFoldDB" id="A0A5B9MEN5"/>
<dbReference type="EC" id="3.2.-.-" evidence="3"/>
<feature type="domain" description="DJ-1/PfpI" evidence="2">
    <location>
        <begin position="9"/>
        <end position="177"/>
    </location>
</feature>
<evidence type="ECO:0000259" key="2">
    <source>
        <dbReference type="Pfam" id="PF01965"/>
    </source>
</evidence>
<protein>
    <submittedName>
        <fullName evidence="3">Cysteine protease YraA</fullName>
        <ecNumber evidence="3">3.2.-.-</ecNumber>
    </submittedName>
</protein>
<dbReference type="EMBL" id="CP036264">
    <property type="protein sequence ID" value="QEF99283.1"/>
    <property type="molecule type" value="Genomic_DNA"/>
</dbReference>
<evidence type="ECO:0000313" key="3">
    <source>
        <dbReference type="EMBL" id="QEF99283.1"/>
    </source>
</evidence>
<proteinExistence type="inferred from homology"/>
<comment type="similarity">
    <text evidence="1">Belongs to the peptidase C56 family.</text>
</comment>
<keyword evidence="4" id="KW-1185">Reference proteome</keyword>
<dbReference type="InterPro" id="IPR029062">
    <property type="entry name" value="Class_I_gatase-like"/>
</dbReference>
<dbReference type="RefSeq" id="WP_147868700.1">
    <property type="nucleotide sequence ID" value="NZ_CP036264.1"/>
</dbReference>
<keyword evidence="3" id="KW-0378">Hydrolase</keyword>
<dbReference type="Proteomes" id="UP000321353">
    <property type="component" value="Chromosome"/>
</dbReference>
<dbReference type="GO" id="GO:0008233">
    <property type="term" value="F:peptidase activity"/>
    <property type="evidence" value="ECO:0007669"/>
    <property type="project" value="UniProtKB-KW"/>
</dbReference>
<sequence>MPEKKLKNKTVAFLVTDGFEQVELTQPWEAIKDAGATVKLVSIESGKVKGVHHEKQGDQFDVDAVVGDVSASDFDALVLPGGVFNPDALRMNEEAVDFVRDFFKQHKPVAAICHGPWTLIEAGVVEGRRVTSWPSLRTDLQNAGATWVDEQCVCDQGLVTSRNPDDLPAFCEKAIEEIAEGKHAAQVP</sequence>
<dbReference type="InterPro" id="IPR006286">
    <property type="entry name" value="C56_PfpI-like"/>
</dbReference>
<dbReference type="PANTHER" id="PTHR42733">
    <property type="entry name" value="DJ-1 PROTEIN"/>
    <property type="match status" value="1"/>
</dbReference>
<dbReference type="NCBIfam" id="TIGR01382">
    <property type="entry name" value="PfpI"/>
    <property type="match status" value="1"/>
</dbReference>